<dbReference type="InterPro" id="IPR036236">
    <property type="entry name" value="Znf_C2H2_sf"/>
</dbReference>
<dbReference type="EMBL" id="KN834830">
    <property type="protein sequence ID" value="KIK53386.1"/>
    <property type="molecule type" value="Genomic_DNA"/>
</dbReference>
<keyword evidence="1" id="KW-0863">Zinc-finger</keyword>
<accession>A0A0D0BFD4</accession>
<name>A0A0D0BFD4_9AGAR</name>
<feature type="region of interest" description="Disordered" evidence="2">
    <location>
        <begin position="202"/>
        <end position="235"/>
    </location>
</feature>
<dbReference type="PROSITE" id="PS50157">
    <property type="entry name" value="ZINC_FINGER_C2H2_2"/>
    <property type="match status" value="2"/>
</dbReference>
<evidence type="ECO:0000256" key="1">
    <source>
        <dbReference type="PROSITE-ProRule" id="PRU00042"/>
    </source>
</evidence>
<keyword evidence="5" id="KW-1185">Reference proteome</keyword>
<gene>
    <name evidence="4" type="ORF">GYMLUDRAFT_250477</name>
</gene>
<sequence length="337" mass="37285">MHPTRNFAQTVSNRYMNNGQEDVGKAQSPGVGQGLQPQIVSGQALMVSGLTSHTYTEGSIGVTQRMYSDRNLAGNNFVPTNNSRYVDNGRQEVGIEAHFPHDGQSPQPQIVAGQKTPMMSADRSVLPFQGTDNRNMSVQTNSSVLFMNHVQYVGRSLAEESTESTLLNGHTPYTNFVRGQANNSGYVNDGQRKQNEALFSAVGQAPQASDAFTMDPSPLGSTASAATPPDNNPQATGIRATWQRCLIHEGSITCNEALIRGTSAWHLKQHKFRANADGKFECPWEECRNTLGNRQKLIFHLQSHLHYGVRDLFVCNKCGKEYGRKDTLRRHRKNARH</sequence>
<dbReference type="OrthoDB" id="8117402at2759"/>
<keyword evidence="1" id="KW-0479">Metal-binding</keyword>
<dbReference type="SMART" id="SM00355">
    <property type="entry name" value="ZnF_C2H2"/>
    <property type="match status" value="2"/>
</dbReference>
<dbReference type="GO" id="GO:0008270">
    <property type="term" value="F:zinc ion binding"/>
    <property type="evidence" value="ECO:0007669"/>
    <property type="project" value="UniProtKB-KW"/>
</dbReference>
<evidence type="ECO:0000256" key="2">
    <source>
        <dbReference type="SAM" id="MobiDB-lite"/>
    </source>
</evidence>
<evidence type="ECO:0000313" key="4">
    <source>
        <dbReference type="EMBL" id="KIK53386.1"/>
    </source>
</evidence>
<dbReference type="AlphaFoldDB" id="A0A0D0BFD4"/>
<dbReference type="SUPFAM" id="SSF57667">
    <property type="entry name" value="beta-beta-alpha zinc fingers"/>
    <property type="match status" value="1"/>
</dbReference>
<organism evidence="4 5">
    <name type="scientific">Collybiopsis luxurians FD-317 M1</name>
    <dbReference type="NCBI Taxonomy" id="944289"/>
    <lineage>
        <taxon>Eukaryota</taxon>
        <taxon>Fungi</taxon>
        <taxon>Dikarya</taxon>
        <taxon>Basidiomycota</taxon>
        <taxon>Agaricomycotina</taxon>
        <taxon>Agaricomycetes</taxon>
        <taxon>Agaricomycetidae</taxon>
        <taxon>Agaricales</taxon>
        <taxon>Marasmiineae</taxon>
        <taxon>Omphalotaceae</taxon>
        <taxon>Collybiopsis</taxon>
        <taxon>Collybiopsis luxurians</taxon>
    </lineage>
</organism>
<dbReference type="Proteomes" id="UP000053593">
    <property type="component" value="Unassembled WGS sequence"/>
</dbReference>
<evidence type="ECO:0000313" key="5">
    <source>
        <dbReference type="Proteomes" id="UP000053593"/>
    </source>
</evidence>
<protein>
    <recommendedName>
        <fullName evidence="3">C2H2-type domain-containing protein</fullName>
    </recommendedName>
</protein>
<dbReference type="InterPro" id="IPR013087">
    <property type="entry name" value="Znf_C2H2_type"/>
</dbReference>
<feature type="domain" description="C2H2-type" evidence="3">
    <location>
        <begin position="313"/>
        <end position="337"/>
    </location>
</feature>
<evidence type="ECO:0000259" key="3">
    <source>
        <dbReference type="PROSITE" id="PS50157"/>
    </source>
</evidence>
<proteinExistence type="predicted"/>
<feature type="domain" description="C2H2-type" evidence="3">
    <location>
        <begin position="280"/>
        <end position="311"/>
    </location>
</feature>
<keyword evidence="1" id="KW-0862">Zinc</keyword>
<dbReference type="PROSITE" id="PS00028">
    <property type="entry name" value="ZINC_FINGER_C2H2_1"/>
    <property type="match status" value="1"/>
</dbReference>
<reference evidence="4 5" key="1">
    <citation type="submission" date="2014-04" db="EMBL/GenBank/DDBJ databases">
        <title>Evolutionary Origins and Diversification of the Mycorrhizal Mutualists.</title>
        <authorList>
            <consortium name="DOE Joint Genome Institute"/>
            <consortium name="Mycorrhizal Genomics Consortium"/>
            <person name="Kohler A."/>
            <person name="Kuo A."/>
            <person name="Nagy L.G."/>
            <person name="Floudas D."/>
            <person name="Copeland A."/>
            <person name="Barry K.W."/>
            <person name="Cichocki N."/>
            <person name="Veneault-Fourrey C."/>
            <person name="LaButti K."/>
            <person name="Lindquist E.A."/>
            <person name="Lipzen A."/>
            <person name="Lundell T."/>
            <person name="Morin E."/>
            <person name="Murat C."/>
            <person name="Riley R."/>
            <person name="Ohm R."/>
            <person name="Sun H."/>
            <person name="Tunlid A."/>
            <person name="Henrissat B."/>
            <person name="Grigoriev I.V."/>
            <person name="Hibbett D.S."/>
            <person name="Martin F."/>
        </authorList>
    </citation>
    <scope>NUCLEOTIDE SEQUENCE [LARGE SCALE GENOMIC DNA]</scope>
    <source>
        <strain evidence="4 5">FD-317 M1</strain>
    </source>
</reference>
<dbReference type="HOGENOM" id="CLU_824002_0_0_1"/>
<dbReference type="Gene3D" id="3.30.160.60">
    <property type="entry name" value="Classic Zinc Finger"/>
    <property type="match status" value="1"/>
</dbReference>